<comment type="caution">
    <text evidence="2">The sequence shown here is derived from an EMBL/GenBank/DDBJ whole genome shotgun (WGS) entry which is preliminary data.</text>
</comment>
<gene>
    <name evidence="2" type="primary">Acey_s0200.g1706</name>
    <name evidence="2" type="ORF">Y032_0200g1706</name>
</gene>
<name>A0A016SNR2_9BILA</name>
<sequence length="72" mass="8424">MPVMHPGSDVSYMNLLNLPFYPLCLSAFCIYYFRTTKKTRRSRIESMVNMSSRGVDGWNNYASTLDKMWSRS</sequence>
<dbReference type="EMBL" id="JARK01001536">
    <property type="protein sequence ID" value="EYB91959.1"/>
    <property type="molecule type" value="Genomic_DNA"/>
</dbReference>
<dbReference type="Proteomes" id="UP000024635">
    <property type="component" value="Unassembled WGS sequence"/>
</dbReference>
<proteinExistence type="predicted"/>
<dbReference type="AlphaFoldDB" id="A0A016SNR2"/>
<keyword evidence="3" id="KW-1185">Reference proteome</keyword>
<reference evidence="3" key="1">
    <citation type="journal article" date="2015" name="Nat. Genet.">
        <title>The genome and transcriptome of the zoonotic hookworm Ancylostoma ceylanicum identify infection-specific gene families.</title>
        <authorList>
            <person name="Schwarz E.M."/>
            <person name="Hu Y."/>
            <person name="Antoshechkin I."/>
            <person name="Miller M.M."/>
            <person name="Sternberg P.W."/>
            <person name="Aroian R.V."/>
        </authorList>
    </citation>
    <scope>NUCLEOTIDE SEQUENCE</scope>
    <source>
        <strain evidence="3">HY135</strain>
    </source>
</reference>
<organism evidence="2 3">
    <name type="scientific">Ancylostoma ceylanicum</name>
    <dbReference type="NCBI Taxonomy" id="53326"/>
    <lineage>
        <taxon>Eukaryota</taxon>
        <taxon>Metazoa</taxon>
        <taxon>Ecdysozoa</taxon>
        <taxon>Nematoda</taxon>
        <taxon>Chromadorea</taxon>
        <taxon>Rhabditida</taxon>
        <taxon>Rhabditina</taxon>
        <taxon>Rhabditomorpha</taxon>
        <taxon>Strongyloidea</taxon>
        <taxon>Ancylostomatidae</taxon>
        <taxon>Ancylostomatinae</taxon>
        <taxon>Ancylostoma</taxon>
    </lineage>
</organism>
<evidence type="ECO:0000256" key="1">
    <source>
        <dbReference type="SAM" id="Phobius"/>
    </source>
</evidence>
<keyword evidence="1" id="KW-0472">Membrane</keyword>
<keyword evidence="1" id="KW-0812">Transmembrane</keyword>
<evidence type="ECO:0000313" key="3">
    <source>
        <dbReference type="Proteomes" id="UP000024635"/>
    </source>
</evidence>
<protein>
    <submittedName>
        <fullName evidence="2">Uncharacterized protein</fullName>
    </submittedName>
</protein>
<keyword evidence="1" id="KW-1133">Transmembrane helix</keyword>
<evidence type="ECO:0000313" key="2">
    <source>
        <dbReference type="EMBL" id="EYB91959.1"/>
    </source>
</evidence>
<feature type="transmembrane region" description="Helical" evidence="1">
    <location>
        <begin position="12"/>
        <end position="33"/>
    </location>
</feature>
<accession>A0A016SNR2</accession>